<feature type="domain" description="HTH marR-type" evidence="1">
    <location>
        <begin position="26"/>
        <end position="163"/>
    </location>
</feature>
<protein>
    <submittedName>
        <fullName evidence="2">MarR family transcriptional regulator</fullName>
    </submittedName>
</protein>
<dbReference type="EMBL" id="JAHQZT010000004">
    <property type="protein sequence ID" value="MBV0932646.1"/>
    <property type="molecule type" value="Genomic_DNA"/>
</dbReference>
<dbReference type="Pfam" id="PF12802">
    <property type="entry name" value="MarR_2"/>
    <property type="match status" value="1"/>
</dbReference>
<evidence type="ECO:0000313" key="3">
    <source>
        <dbReference type="Proteomes" id="UP000755551"/>
    </source>
</evidence>
<organism evidence="2 3">
    <name type="scientific">Marinobacterium weihaiense</name>
    <dbReference type="NCBI Taxonomy" id="2851016"/>
    <lineage>
        <taxon>Bacteria</taxon>
        <taxon>Pseudomonadati</taxon>
        <taxon>Pseudomonadota</taxon>
        <taxon>Gammaproteobacteria</taxon>
        <taxon>Oceanospirillales</taxon>
        <taxon>Oceanospirillaceae</taxon>
        <taxon>Marinobacterium</taxon>
    </lineage>
</organism>
<accession>A0ABS6M8N2</accession>
<dbReference type="RefSeq" id="WP_217334061.1">
    <property type="nucleotide sequence ID" value="NZ_JAHQZT010000004.1"/>
</dbReference>
<evidence type="ECO:0000313" key="2">
    <source>
        <dbReference type="EMBL" id="MBV0932646.1"/>
    </source>
</evidence>
<dbReference type="PANTHER" id="PTHR33164">
    <property type="entry name" value="TRANSCRIPTIONAL REGULATOR, MARR FAMILY"/>
    <property type="match status" value="1"/>
</dbReference>
<dbReference type="PROSITE" id="PS50995">
    <property type="entry name" value="HTH_MARR_2"/>
    <property type="match status" value="1"/>
</dbReference>
<dbReference type="PANTHER" id="PTHR33164:SF104">
    <property type="entry name" value="TRANSCRIPTIONAL REGULATORY PROTEIN"/>
    <property type="match status" value="1"/>
</dbReference>
<dbReference type="Proteomes" id="UP000755551">
    <property type="component" value="Unassembled WGS sequence"/>
</dbReference>
<evidence type="ECO:0000259" key="1">
    <source>
        <dbReference type="PROSITE" id="PS50995"/>
    </source>
</evidence>
<proteinExistence type="predicted"/>
<name>A0ABS6M8N2_9GAMM</name>
<dbReference type="SMART" id="SM00347">
    <property type="entry name" value="HTH_MARR"/>
    <property type="match status" value="1"/>
</dbReference>
<keyword evidence="3" id="KW-1185">Reference proteome</keyword>
<reference evidence="2 3" key="1">
    <citation type="submission" date="2021-06" db="EMBL/GenBank/DDBJ databases">
        <title>Bacterium isolated from marine sediment.</title>
        <authorList>
            <person name="Zhu K.-L."/>
            <person name="Du Z.-J."/>
            <person name="Liang Q.-Y."/>
        </authorList>
    </citation>
    <scope>NUCLEOTIDE SEQUENCE [LARGE SCALE GENOMIC DNA]</scope>
    <source>
        <strain evidence="2 3">A346</strain>
    </source>
</reference>
<sequence length="164" mass="18634">MHRERISFSELSDASRENWPEAAAGNSLLAPAIYRLHEHLSRLAEALFKEYDLQSAEFETLCALRNSPPPHCLTPTDIYRMLLISSGGMTKILTRLEKRGLVGRPANPKDARSRMVGLSVHGKMVVEGITERLLKAERRLLECCPQPDVLEQQLTEWLTRIEQD</sequence>
<comment type="caution">
    <text evidence="2">The sequence shown here is derived from an EMBL/GenBank/DDBJ whole genome shotgun (WGS) entry which is preliminary data.</text>
</comment>
<gene>
    <name evidence="2" type="ORF">KTN04_04780</name>
</gene>
<dbReference type="InterPro" id="IPR039422">
    <property type="entry name" value="MarR/SlyA-like"/>
</dbReference>
<dbReference type="InterPro" id="IPR000835">
    <property type="entry name" value="HTH_MarR-typ"/>
</dbReference>